<gene>
    <name evidence="2" type="ORF">Ciccas_011808</name>
</gene>
<name>A0ABD2PRF8_9PLAT</name>
<keyword evidence="3" id="KW-1185">Reference proteome</keyword>
<evidence type="ECO:0000256" key="1">
    <source>
        <dbReference type="SAM" id="MobiDB-lite"/>
    </source>
</evidence>
<reference evidence="2 3" key="1">
    <citation type="submission" date="2024-11" db="EMBL/GenBank/DDBJ databases">
        <title>Adaptive evolution of stress response genes in parasites aligns with host niche diversity.</title>
        <authorList>
            <person name="Hahn C."/>
            <person name="Resl P."/>
        </authorList>
    </citation>
    <scope>NUCLEOTIDE SEQUENCE [LARGE SCALE GENOMIC DNA]</scope>
    <source>
        <strain evidence="2">EGGRZ-B1_66</strain>
        <tissue evidence="2">Body</tissue>
    </source>
</reference>
<organism evidence="2 3">
    <name type="scientific">Cichlidogyrus casuarinus</name>
    <dbReference type="NCBI Taxonomy" id="1844966"/>
    <lineage>
        <taxon>Eukaryota</taxon>
        <taxon>Metazoa</taxon>
        <taxon>Spiralia</taxon>
        <taxon>Lophotrochozoa</taxon>
        <taxon>Platyhelminthes</taxon>
        <taxon>Monogenea</taxon>
        <taxon>Monopisthocotylea</taxon>
        <taxon>Dactylogyridea</taxon>
        <taxon>Ancyrocephalidae</taxon>
        <taxon>Cichlidogyrus</taxon>
    </lineage>
</organism>
<feature type="compositionally biased region" description="Polar residues" evidence="1">
    <location>
        <begin position="77"/>
        <end position="87"/>
    </location>
</feature>
<feature type="region of interest" description="Disordered" evidence="1">
    <location>
        <begin position="77"/>
        <end position="105"/>
    </location>
</feature>
<sequence>MKVAHKKKRCYGVCRQGCRCLLSDGTMRDNPLCGSIMQSQMGHLTPRLGAGYQALSSMKTTPIPLYVSMSGAEESSYTTHPGSNFSTLGRLPRTQGNNIRPRRLSQEPNSGILMRRSNSDISSMNGADNQFAKTDMLANGFAVNKVQEKYACVPQKNGLMQVQLTSNAAPIVSFSGEDNSRYLESLDRRCFAMSGQRFFPANILSEQSLPPDDNQIIRSITQANADPKGR</sequence>
<comment type="caution">
    <text evidence="2">The sequence shown here is derived from an EMBL/GenBank/DDBJ whole genome shotgun (WGS) entry which is preliminary data.</text>
</comment>
<proteinExistence type="predicted"/>
<dbReference type="AlphaFoldDB" id="A0ABD2PRF8"/>
<accession>A0ABD2PRF8</accession>
<evidence type="ECO:0000313" key="2">
    <source>
        <dbReference type="EMBL" id="KAL3309643.1"/>
    </source>
</evidence>
<dbReference type="EMBL" id="JBJKFK010003684">
    <property type="protein sequence ID" value="KAL3309643.1"/>
    <property type="molecule type" value="Genomic_DNA"/>
</dbReference>
<evidence type="ECO:0000313" key="3">
    <source>
        <dbReference type="Proteomes" id="UP001626550"/>
    </source>
</evidence>
<dbReference type="Proteomes" id="UP001626550">
    <property type="component" value="Unassembled WGS sequence"/>
</dbReference>
<protein>
    <submittedName>
        <fullName evidence="2">Uncharacterized protein</fullName>
    </submittedName>
</protein>